<keyword evidence="2" id="KW-0812">Transmembrane</keyword>
<feature type="region of interest" description="Disordered" evidence="1">
    <location>
        <begin position="1"/>
        <end position="23"/>
    </location>
</feature>
<accession>A0A175WJ26</accession>
<evidence type="ECO:0000256" key="1">
    <source>
        <dbReference type="SAM" id="MobiDB-lite"/>
    </source>
</evidence>
<sequence length="641" mass="69987">MNSHAEPSNQMPPETEKPLLANPTGSGLPANVIAHDNQTTVNSVHGEGHLATSESALQMQGTWFDIWLGFSIVTLPMLIFNIILIVLVAVLREPNSSETLSSERAIHVNINATTFTTITSWASTLSTVLGGFIILLGSYHSSHKLATACKTGDTNNMPTPYQFAMMLDIKAGSVWRTIWRVIFYRTAYRKKRAKLAAPVWFLIAMLFLSVAMSLLVAATDTWLHLATEPVNILRYIPSTGTNLSVALIDRCLQNNNSRTAQFNWYFDGDPETEIMPACTLNPSASRDNLITEGSIPAMEVLNNASTIVLPKYHAVDDTAYFYLSPADTEVNLRQDYTATSFAMSTTCIPKSVECGLRIGTGPGMPYNCSAANFNGEMGDPRTFQHGIRLDYYRDPSFQESTMWGVDGTFYFYVAANLYREWSYPEDPEVPPHPHGDHAIILGCKTSVYDVLYRVQNETIVEWGTTLSNATATNGLAGPVMWSMVHLPATRMAFSFTGSVGTAAEFASNWAAEYSRIALSLGTFALRATPALDAQIRESAIVSRVPIAPLAALLIANLLYCVLGVVLTAQAVRAARQGPETKELVERAGTQSVVAALFEDMAVSTGPVKNVDDMFTELTQGRRHKVGVGRIPGGGYSYILCG</sequence>
<evidence type="ECO:0000313" key="4">
    <source>
        <dbReference type="Proteomes" id="UP000078237"/>
    </source>
</evidence>
<feature type="transmembrane region" description="Helical" evidence="2">
    <location>
        <begin position="546"/>
        <end position="566"/>
    </location>
</feature>
<gene>
    <name evidence="3" type="ORF">MMYC01_200583</name>
</gene>
<organism evidence="3 4">
    <name type="scientific">Madurella mycetomatis</name>
    <dbReference type="NCBI Taxonomy" id="100816"/>
    <lineage>
        <taxon>Eukaryota</taxon>
        <taxon>Fungi</taxon>
        <taxon>Dikarya</taxon>
        <taxon>Ascomycota</taxon>
        <taxon>Pezizomycotina</taxon>
        <taxon>Sordariomycetes</taxon>
        <taxon>Sordariomycetidae</taxon>
        <taxon>Sordariales</taxon>
        <taxon>Sordariales incertae sedis</taxon>
        <taxon>Madurella</taxon>
    </lineage>
</organism>
<proteinExistence type="predicted"/>
<reference evidence="3 4" key="1">
    <citation type="journal article" date="2016" name="Genome Announc.">
        <title>Genome Sequence of Madurella mycetomatis mm55, Isolated from a Human Mycetoma Case in Sudan.</title>
        <authorList>
            <person name="Smit S."/>
            <person name="Derks M.F."/>
            <person name="Bervoets S."/>
            <person name="Fahal A."/>
            <person name="van Leeuwen W."/>
            <person name="van Belkum A."/>
            <person name="van de Sande W.W."/>
        </authorList>
    </citation>
    <scope>NUCLEOTIDE SEQUENCE [LARGE SCALE GENOMIC DNA]</scope>
    <source>
        <strain evidence="4">mm55</strain>
    </source>
</reference>
<dbReference type="VEuPathDB" id="FungiDB:MMYC01_200583"/>
<keyword evidence="2" id="KW-0472">Membrane</keyword>
<feature type="transmembrane region" description="Helical" evidence="2">
    <location>
        <begin position="195"/>
        <end position="218"/>
    </location>
</feature>
<dbReference type="EMBL" id="LCTW02000007">
    <property type="protein sequence ID" value="KXX82874.1"/>
    <property type="molecule type" value="Genomic_DNA"/>
</dbReference>
<evidence type="ECO:0000313" key="3">
    <source>
        <dbReference type="EMBL" id="KXX82874.1"/>
    </source>
</evidence>
<dbReference type="AlphaFoldDB" id="A0A175WJ26"/>
<feature type="transmembrane region" description="Helical" evidence="2">
    <location>
        <begin position="112"/>
        <end position="136"/>
    </location>
</feature>
<evidence type="ECO:0000256" key="2">
    <source>
        <dbReference type="SAM" id="Phobius"/>
    </source>
</evidence>
<dbReference type="STRING" id="100816.A0A175WJ26"/>
<feature type="transmembrane region" description="Helical" evidence="2">
    <location>
        <begin position="66"/>
        <end position="91"/>
    </location>
</feature>
<protein>
    <submittedName>
        <fullName evidence="3">Uncharacterized protein</fullName>
    </submittedName>
</protein>
<dbReference type="OrthoDB" id="3344043at2759"/>
<dbReference type="Proteomes" id="UP000078237">
    <property type="component" value="Unassembled WGS sequence"/>
</dbReference>
<name>A0A175WJ26_9PEZI</name>
<comment type="caution">
    <text evidence="3">The sequence shown here is derived from an EMBL/GenBank/DDBJ whole genome shotgun (WGS) entry which is preliminary data.</text>
</comment>
<feature type="compositionally biased region" description="Polar residues" evidence="1">
    <location>
        <begin position="1"/>
        <end position="12"/>
    </location>
</feature>
<keyword evidence="2" id="KW-1133">Transmembrane helix</keyword>
<keyword evidence="4" id="KW-1185">Reference proteome</keyword>